<dbReference type="PANTHER" id="PTHR33273">
    <property type="entry name" value="DOMAIN-CONTAINING PROTEIN, PUTATIVE-RELATED"/>
    <property type="match status" value="1"/>
</dbReference>
<dbReference type="CTD" id="20200729"/>
<dbReference type="PANTHER" id="PTHR33273:SF4">
    <property type="entry name" value="ENDONUCLEASE_EXONUCLEASE_PHOSPHATASE DOMAIN-CONTAINING PROTEIN"/>
    <property type="match status" value="1"/>
</dbReference>
<gene>
    <name evidence="3" type="primary">20200729</name>
    <name evidence="2" type="ORF">HELRODRAFT_164897</name>
</gene>
<dbReference type="OrthoDB" id="415822at2759"/>
<dbReference type="EnsemblMetazoa" id="HelroT164897">
    <property type="protein sequence ID" value="HelroP164897"/>
    <property type="gene ID" value="HelroG164897"/>
</dbReference>
<dbReference type="RefSeq" id="XP_009029084.1">
    <property type="nucleotide sequence ID" value="XM_009030836.1"/>
</dbReference>
<proteinExistence type="predicted"/>
<protein>
    <recommendedName>
        <fullName evidence="1">Endonuclease/exonuclease/phosphatase domain-containing protein</fullName>
    </recommendedName>
</protein>
<dbReference type="Gene3D" id="3.60.10.10">
    <property type="entry name" value="Endonuclease/exonuclease/phosphatase"/>
    <property type="match status" value="1"/>
</dbReference>
<dbReference type="GeneID" id="20200729"/>
<dbReference type="InterPro" id="IPR005135">
    <property type="entry name" value="Endo/exonuclease/phosphatase"/>
</dbReference>
<dbReference type="InterPro" id="IPR036691">
    <property type="entry name" value="Endo/exonu/phosph_ase_sf"/>
</dbReference>
<evidence type="ECO:0000313" key="3">
    <source>
        <dbReference type="EnsemblMetazoa" id="HelroP164897"/>
    </source>
</evidence>
<accession>T1EVX9</accession>
<dbReference type="GO" id="GO:0003824">
    <property type="term" value="F:catalytic activity"/>
    <property type="evidence" value="ECO:0007669"/>
    <property type="project" value="InterPro"/>
</dbReference>
<reference evidence="2 4" key="2">
    <citation type="journal article" date="2013" name="Nature">
        <title>Insights into bilaterian evolution from three spiralian genomes.</title>
        <authorList>
            <person name="Simakov O."/>
            <person name="Marletaz F."/>
            <person name="Cho S.J."/>
            <person name="Edsinger-Gonzales E."/>
            <person name="Havlak P."/>
            <person name="Hellsten U."/>
            <person name="Kuo D.H."/>
            <person name="Larsson T."/>
            <person name="Lv J."/>
            <person name="Arendt D."/>
            <person name="Savage R."/>
            <person name="Osoegawa K."/>
            <person name="de Jong P."/>
            <person name="Grimwood J."/>
            <person name="Chapman J.A."/>
            <person name="Shapiro H."/>
            <person name="Aerts A."/>
            <person name="Otillar R.P."/>
            <person name="Terry A.Y."/>
            <person name="Boore J.L."/>
            <person name="Grigoriev I.V."/>
            <person name="Lindberg D.R."/>
            <person name="Seaver E.C."/>
            <person name="Weisblat D.A."/>
            <person name="Putnam N.H."/>
            <person name="Rokhsar D.S."/>
        </authorList>
    </citation>
    <scope>NUCLEOTIDE SEQUENCE</scope>
</reference>
<dbReference type="InParanoid" id="T1EVX9"/>
<feature type="domain" description="Endonuclease/exonuclease/phosphatase" evidence="1">
    <location>
        <begin position="80"/>
        <end position="173"/>
    </location>
</feature>
<dbReference type="OMA" id="ANNEYWI"/>
<keyword evidence="4" id="KW-1185">Reference proteome</keyword>
<reference evidence="3" key="3">
    <citation type="submission" date="2015-06" db="UniProtKB">
        <authorList>
            <consortium name="EnsemblMetazoa"/>
        </authorList>
    </citation>
    <scope>IDENTIFICATION</scope>
</reference>
<dbReference type="AlphaFoldDB" id="T1EVX9"/>
<evidence type="ECO:0000313" key="2">
    <source>
        <dbReference type="EMBL" id="ESN92784.1"/>
    </source>
</evidence>
<dbReference type="Pfam" id="PF14529">
    <property type="entry name" value="Exo_endo_phos_2"/>
    <property type="match status" value="1"/>
</dbReference>
<organism evidence="3 4">
    <name type="scientific">Helobdella robusta</name>
    <name type="common">Californian leech</name>
    <dbReference type="NCBI Taxonomy" id="6412"/>
    <lineage>
        <taxon>Eukaryota</taxon>
        <taxon>Metazoa</taxon>
        <taxon>Spiralia</taxon>
        <taxon>Lophotrochozoa</taxon>
        <taxon>Annelida</taxon>
        <taxon>Clitellata</taxon>
        <taxon>Hirudinea</taxon>
        <taxon>Rhynchobdellida</taxon>
        <taxon>Glossiphoniidae</taxon>
        <taxon>Helobdella</taxon>
    </lineage>
</organism>
<sequence length="214" mass="23909">MKILQVNLNHCEATHDLLMQTVRELKVDLAIVSEPYKHLNTQPWETDRTVGAVIWSCSKLLFQNVINTEACFVATKVEDIYFYSCYAPPSLSFDEYVNFLDRLTQSAKQHFPVAIAGDFNAWAVDWGSKETNARGNALLEAMAILDVVLLNNGDKPTFVRGEANSIVDFTFVSCCLVKGNLSWKMIFGVIGCNFVPGRDWAKVCCNSVSSHTVT</sequence>
<dbReference type="EMBL" id="KB097639">
    <property type="protein sequence ID" value="ESN92784.1"/>
    <property type="molecule type" value="Genomic_DNA"/>
</dbReference>
<dbReference type="HOGENOM" id="CLU_112184_0_0_1"/>
<dbReference type="SUPFAM" id="SSF56219">
    <property type="entry name" value="DNase I-like"/>
    <property type="match status" value="1"/>
</dbReference>
<evidence type="ECO:0000313" key="4">
    <source>
        <dbReference type="Proteomes" id="UP000015101"/>
    </source>
</evidence>
<dbReference type="KEGG" id="hro:HELRODRAFT_164897"/>
<dbReference type="EMBL" id="AMQM01001875">
    <property type="status" value="NOT_ANNOTATED_CDS"/>
    <property type="molecule type" value="Genomic_DNA"/>
</dbReference>
<dbReference type="eggNOG" id="KOG1075">
    <property type="taxonomic scope" value="Eukaryota"/>
</dbReference>
<name>T1EVX9_HELRO</name>
<dbReference type="Proteomes" id="UP000015101">
    <property type="component" value="Unassembled WGS sequence"/>
</dbReference>
<reference evidence="4" key="1">
    <citation type="submission" date="2012-12" db="EMBL/GenBank/DDBJ databases">
        <authorList>
            <person name="Hellsten U."/>
            <person name="Grimwood J."/>
            <person name="Chapman J.A."/>
            <person name="Shapiro H."/>
            <person name="Aerts A."/>
            <person name="Otillar R.P."/>
            <person name="Terry A.Y."/>
            <person name="Boore J.L."/>
            <person name="Simakov O."/>
            <person name="Marletaz F."/>
            <person name="Cho S.-J."/>
            <person name="Edsinger-Gonzales E."/>
            <person name="Havlak P."/>
            <person name="Kuo D.-H."/>
            <person name="Larsson T."/>
            <person name="Lv J."/>
            <person name="Arendt D."/>
            <person name="Savage R."/>
            <person name="Osoegawa K."/>
            <person name="de Jong P."/>
            <person name="Lindberg D.R."/>
            <person name="Seaver E.C."/>
            <person name="Weisblat D.A."/>
            <person name="Putnam N.H."/>
            <person name="Grigoriev I.V."/>
            <person name="Rokhsar D.S."/>
        </authorList>
    </citation>
    <scope>NUCLEOTIDE SEQUENCE</scope>
</reference>
<evidence type="ECO:0000259" key="1">
    <source>
        <dbReference type="Pfam" id="PF14529"/>
    </source>
</evidence>
<dbReference type="CDD" id="cd09077">
    <property type="entry name" value="R1-I-EN"/>
    <property type="match status" value="1"/>
</dbReference>